<name>A0A150M4F8_9BACL</name>
<comment type="caution">
    <text evidence="1">The sequence shown here is derived from an EMBL/GenBank/DDBJ whole genome shotgun (WGS) entry which is preliminary data.</text>
</comment>
<dbReference type="STRING" id="81408.B4119_3579"/>
<sequence length="50" mass="5984">MLYIFSIAKQIPFSLTKLVSIRQRKWLYGRIRQWSAKDIEKNMHASIGFI</sequence>
<dbReference type="Proteomes" id="UP000075455">
    <property type="component" value="Unassembled WGS sequence"/>
</dbReference>
<dbReference type="PATRIC" id="fig|81408.3.peg.899"/>
<gene>
    <name evidence="1" type="ORF">B4119_3579</name>
</gene>
<dbReference type="AlphaFoldDB" id="A0A150M4F8"/>
<proteinExistence type="predicted"/>
<evidence type="ECO:0000313" key="1">
    <source>
        <dbReference type="EMBL" id="KYD19285.1"/>
    </source>
</evidence>
<evidence type="ECO:0000313" key="2">
    <source>
        <dbReference type="Proteomes" id="UP000075455"/>
    </source>
</evidence>
<reference evidence="1 2" key="1">
    <citation type="submission" date="2016-01" db="EMBL/GenBank/DDBJ databases">
        <title>Draft Genome Sequences of Seven Thermophilic Sporeformers Isolated from Foods.</title>
        <authorList>
            <person name="Berendsen E.M."/>
            <person name="Wells-Bennik M.H."/>
            <person name="Krawcyk A.O."/>
            <person name="De Jong A."/>
            <person name="Holsappel S."/>
            <person name="Eijlander R.T."/>
            <person name="Kuipers O.P."/>
        </authorList>
    </citation>
    <scope>NUCLEOTIDE SEQUENCE [LARGE SCALE GENOMIC DNA]</scope>
    <source>
        <strain evidence="1 2">B4119</strain>
    </source>
</reference>
<dbReference type="EMBL" id="LQYS01000012">
    <property type="protein sequence ID" value="KYD19285.1"/>
    <property type="molecule type" value="Genomic_DNA"/>
</dbReference>
<organism evidence="1 2">
    <name type="scientific">Saccharococcus caldoxylosilyticus</name>
    <dbReference type="NCBI Taxonomy" id="81408"/>
    <lineage>
        <taxon>Bacteria</taxon>
        <taxon>Bacillati</taxon>
        <taxon>Bacillota</taxon>
        <taxon>Bacilli</taxon>
        <taxon>Bacillales</taxon>
        <taxon>Anoxybacillaceae</taxon>
        <taxon>Saccharococcus</taxon>
    </lineage>
</organism>
<protein>
    <submittedName>
        <fullName evidence="1">Uncharacterized protein</fullName>
    </submittedName>
</protein>
<accession>A0A150M4F8</accession>